<organism evidence="3 4">
    <name type="scientific">Streptomyces sp. 900116325</name>
    <dbReference type="NCBI Taxonomy" id="3154295"/>
    <lineage>
        <taxon>Bacteria</taxon>
        <taxon>Bacillati</taxon>
        <taxon>Actinomycetota</taxon>
        <taxon>Actinomycetes</taxon>
        <taxon>Kitasatosporales</taxon>
        <taxon>Streptomycetaceae</taxon>
        <taxon>Streptomyces</taxon>
    </lineage>
</organism>
<keyword evidence="4" id="KW-1185">Reference proteome</keyword>
<reference evidence="3 4" key="1">
    <citation type="submission" date="2024-06" db="EMBL/GenBank/DDBJ databases">
        <title>The Natural Products Discovery Center: Release of the First 8490 Sequenced Strains for Exploring Actinobacteria Biosynthetic Diversity.</title>
        <authorList>
            <person name="Kalkreuter E."/>
            <person name="Kautsar S.A."/>
            <person name="Yang D."/>
            <person name="Bader C.D."/>
            <person name="Teijaro C.N."/>
            <person name="Fluegel L."/>
            <person name="Davis C.M."/>
            <person name="Simpson J.R."/>
            <person name="Lauterbach L."/>
            <person name="Steele A.D."/>
            <person name="Gui C."/>
            <person name="Meng S."/>
            <person name="Li G."/>
            <person name="Viehrig K."/>
            <person name="Ye F."/>
            <person name="Su P."/>
            <person name="Kiefer A.F."/>
            <person name="Nichols A."/>
            <person name="Cepeda A.J."/>
            <person name="Yan W."/>
            <person name="Fan B."/>
            <person name="Jiang Y."/>
            <person name="Adhikari A."/>
            <person name="Zheng C.-J."/>
            <person name="Schuster L."/>
            <person name="Cowan T.M."/>
            <person name="Smanski M.J."/>
            <person name="Chevrette M.G."/>
            <person name="De Carvalho L.P.S."/>
            <person name="Shen B."/>
        </authorList>
    </citation>
    <scope>NUCLEOTIDE SEQUENCE [LARGE SCALE GENOMIC DNA]</scope>
    <source>
        <strain evidence="3 4">NPDC005137</strain>
    </source>
</reference>
<feature type="compositionally biased region" description="Low complexity" evidence="2">
    <location>
        <begin position="233"/>
        <end position="249"/>
    </location>
</feature>
<feature type="compositionally biased region" description="Low complexity" evidence="2">
    <location>
        <begin position="202"/>
        <end position="220"/>
    </location>
</feature>
<gene>
    <name evidence="3" type="ORF">ABZV61_26910</name>
</gene>
<dbReference type="GO" id="GO:0003743">
    <property type="term" value="F:translation initiation factor activity"/>
    <property type="evidence" value="ECO:0007669"/>
    <property type="project" value="UniProtKB-KW"/>
</dbReference>
<sequence>MDHGESGSGTPFESMSHEEMLAWLDQANSGAIQGAADRLVSAAAEIRKIAEDLKVRPQWVEWKGEGADAFRTWSADLANSTLRLGDYSEGASKWLTQASNAIASAQAAIPRTQAGAQANLDAALAARNDPDASAVAQKSAETLIANQEANRQEAAAQMRKLAQTYSFSASQMDGLEKPAFPPPPEAIVPPEEGERDEGAGRDFGSGSATTGAGTTYAPAPEGRSNDAASHVNSPSGSAGSGLSSGTPSAQRTVDMVIDRVAVLPDTPSVPAAVPLGTPGGGRAEGGLPSAVPVLPGIGTSPTTSPSVNATGSPTGIARPSAQPWGAGGRSAGTVGRPSREGGIVGGRSVPQSPGRPGGGLPRGTVIGGESANGGRAPLGHGPSVGGRGAGQNGIVGGRRLAGATGGVVGGRPQPPGRTGSRPFTPGGSGLVRGPVVSPDGGREAGQVGRSGGLAPSGSRTGNSRREGGQRPDYLTEDEETWQGGRRVVPPVID</sequence>
<dbReference type="Proteomes" id="UP001550044">
    <property type="component" value="Unassembled WGS sequence"/>
</dbReference>
<dbReference type="RefSeq" id="WP_356711336.1">
    <property type="nucleotide sequence ID" value="NZ_JBEXIP010000025.1"/>
</dbReference>
<proteinExistence type="predicted"/>
<keyword evidence="3" id="KW-0648">Protein biosynthesis</keyword>
<comment type="caution">
    <text evidence="3">The sequence shown here is derived from an EMBL/GenBank/DDBJ whole genome shotgun (WGS) entry which is preliminary data.</text>
</comment>
<dbReference type="EMBL" id="JBEXIP010000025">
    <property type="protein sequence ID" value="MET8436346.1"/>
    <property type="molecule type" value="Genomic_DNA"/>
</dbReference>
<accession>A0ABV2UER7</accession>
<keyword evidence="3" id="KW-0396">Initiation factor</keyword>
<evidence type="ECO:0000313" key="4">
    <source>
        <dbReference type="Proteomes" id="UP001550044"/>
    </source>
</evidence>
<feature type="coiled-coil region" evidence="1">
    <location>
        <begin position="137"/>
        <end position="164"/>
    </location>
</feature>
<keyword evidence="1" id="KW-0175">Coiled coil</keyword>
<evidence type="ECO:0000256" key="2">
    <source>
        <dbReference type="SAM" id="MobiDB-lite"/>
    </source>
</evidence>
<feature type="compositionally biased region" description="Gly residues" evidence="2">
    <location>
        <begin position="382"/>
        <end position="396"/>
    </location>
</feature>
<feature type="region of interest" description="Disordered" evidence="2">
    <location>
        <begin position="266"/>
        <end position="493"/>
    </location>
</feature>
<evidence type="ECO:0000256" key="1">
    <source>
        <dbReference type="SAM" id="Coils"/>
    </source>
</evidence>
<feature type="region of interest" description="Disordered" evidence="2">
    <location>
        <begin position="173"/>
        <end position="253"/>
    </location>
</feature>
<name>A0ABV2UER7_9ACTN</name>
<protein>
    <submittedName>
        <fullName evidence="3">Translation initiation factor IF-2</fullName>
    </submittedName>
</protein>
<evidence type="ECO:0000313" key="3">
    <source>
        <dbReference type="EMBL" id="MET8436346.1"/>
    </source>
</evidence>
<feature type="compositionally biased region" description="Polar residues" evidence="2">
    <location>
        <begin position="299"/>
        <end position="313"/>
    </location>
</feature>